<evidence type="ECO:0000313" key="2">
    <source>
        <dbReference type="EMBL" id="KGO53121.1"/>
    </source>
</evidence>
<gene>
    <name evidence="2" type="ORF">PEX2_057640</name>
</gene>
<dbReference type="HOGENOM" id="CLU_190871_0_0_1"/>
<proteinExistence type="predicted"/>
<feature type="chain" id="PRO_5009752446" evidence="1">
    <location>
        <begin position="22"/>
        <end position="91"/>
    </location>
</feature>
<evidence type="ECO:0000256" key="1">
    <source>
        <dbReference type="SAM" id="SignalP"/>
    </source>
</evidence>
<dbReference type="RefSeq" id="XP_016595760.1">
    <property type="nucleotide sequence ID" value="XM_016743038.1"/>
</dbReference>
<dbReference type="OrthoDB" id="4304372at2759"/>
<dbReference type="EMBL" id="JQFZ01000252">
    <property type="protein sequence ID" value="KGO53121.1"/>
    <property type="molecule type" value="Genomic_DNA"/>
</dbReference>
<sequence>MHLSASTYITFLLGLGTLATAQVTARSIKCVCDGIAENSQTACAQTGGSFNNTGCGFAGCCVYANNEQTRFIENCRTLGYGFRRCDDCRSC</sequence>
<organism evidence="2 3">
    <name type="scientific">Penicillium expansum</name>
    <name type="common">Blue mold rot fungus</name>
    <dbReference type="NCBI Taxonomy" id="27334"/>
    <lineage>
        <taxon>Eukaryota</taxon>
        <taxon>Fungi</taxon>
        <taxon>Dikarya</taxon>
        <taxon>Ascomycota</taxon>
        <taxon>Pezizomycotina</taxon>
        <taxon>Eurotiomycetes</taxon>
        <taxon>Eurotiomycetidae</taxon>
        <taxon>Eurotiales</taxon>
        <taxon>Aspergillaceae</taxon>
        <taxon>Penicillium</taxon>
    </lineage>
</organism>
<evidence type="ECO:0000313" key="3">
    <source>
        <dbReference type="Proteomes" id="UP000030143"/>
    </source>
</evidence>
<dbReference type="VEuPathDB" id="FungiDB:PEXP_034990"/>
<protein>
    <submittedName>
        <fullName evidence="2">Uncharacterized protein</fullName>
    </submittedName>
</protein>
<dbReference type="Proteomes" id="UP000030143">
    <property type="component" value="Unassembled WGS sequence"/>
</dbReference>
<comment type="caution">
    <text evidence="2">The sequence shown here is derived from an EMBL/GenBank/DDBJ whole genome shotgun (WGS) entry which is preliminary data.</text>
</comment>
<dbReference type="PhylomeDB" id="A0A0A2INS8"/>
<dbReference type="AlphaFoldDB" id="A0A0A2INS8"/>
<name>A0A0A2INS8_PENEN</name>
<dbReference type="GeneID" id="27678457"/>
<accession>A0A0A2INS8</accession>
<feature type="signal peptide" evidence="1">
    <location>
        <begin position="1"/>
        <end position="21"/>
    </location>
</feature>
<reference evidence="2 3" key="1">
    <citation type="journal article" date="2015" name="Mol. Plant Microbe Interact.">
        <title>Genome, transcriptome, and functional analyses of Penicillium expansum provide new insights into secondary metabolism and pathogenicity.</title>
        <authorList>
            <person name="Ballester A.R."/>
            <person name="Marcet-Houben M."/>
            <person name="Levin E."/>
            <person name="Sela N."/>
            <person name="Selma-Lazaro C."/>
            <person name="Carmona L."/>
            <person name="Wisniewski M."/>
            <person name="Droby S."/>
            <person name="Gonzalez-Candelas L."/>
            <person name="Gabaldon T."/>
        </authorList>
    </citation>
    <scope>NUCLEOTIDE SEQUENCE [LARGE SCALE GENOMIC DNA]</scope>
    <source>
        <strain evidence="2 3">MD-8</strain>
    </source>
</reference>
<keyword evidence="3" id="KW-1185">Reference proteome</keyword>
<keyword evidence="1" id="KW-0732">Signal</keyword>